<protein>
    <submittedName>
        <fullName evidence="1">Uncharacterized protein</fullName>
    </submittedName>
</protein>
<dbReference type="Proteomes" id="UP001196413">
    <property type="component" value="Unassembled WGS sequence"/>
</dbReference>
<organism evidence="1 2">
    <name type="scientific">Parelaphostrongylus tenuis</name>
    <name type="common">Meningeal worm</name>
    <dbReference type="NCBI Taxonomy" id="148309"/>
    <lineage>
        <taxon>Eukaryota</taxon>
        <taxon>Metazoa</taxon>
        <taxon>Ecdysozoa</taxon>
        <taxon>Nematoda</taxon>
        <taxon>Chromadorea</taxon>
        <taxon>Rhabditida</taxon>
        <taxon>Rhabditina</taxon>
        <taxon>Rhabditomorpha</taxon>
        <taxon>Strongyloidea</taxon>
        <taxon>Metastrongylidae</taxon>
        <taxon>Parelaphostrongylus</taxon>
    </lineage>
</organism>
<proteinExistence type="predicted"/>
<name>A0AAD5N1U3_PARTN</name>
<gene>
    <name evidence="1" type="ORF">KIN20_016850</name>
</gene>
<comment type="caution">
    <text evidence="1">The sequence shown here is derived from an EMBL/GenBank/DDBJ whole genome shotgun (WGS) entry which is preliminary data.</text>
</comment>
<evidence type="ECO:0000313" key="2">
    <source>
        <dbReference type="Proteomes" id="UP001196413"/>
    </source>
</evidence>
<dbReference type="EMBL" id="JAHQIW010003376">
    <property type="protein sequence ID" value="KAJ1358426.1"/>
    <property type="molecule type" value="Genomic_DNA"/>
</dbReference>
<sequence length="71" mass="7538">MAMSTVTYSTLMYIPEGSRRNYTQVTLKVGDNDVGARIAVLPPPPPPSSPAVADGWPRPVSASNLTTVSLH</sequence>
<reference evidence="1" key="1">
    <citation type="submission" date="2021-06" db="EMBL/GenBank/DDBJ databases">
        <title>Parelaphostrongylus tenuis whole genome reference sequence.</title>
        <authorList>
            <person name="Garwood T.J."/>
            <person name="Larsen P.A."/>
            <person name="Fountain-Jones N.M."/>
            <person name="Garbe J.R."/>
            <person name="Macchietto M.G."/>
            <person name="Kania S.A."/>
            <person name="Gerhold R.W."/>
            <person name="Richards J.E."/>
            <person name="Wolf T.M."/>
        </authorList>
    </citation>
    <scope>NUCLEOTIDE SEQUENCE</scope>
    <source>
        <strain evidence="1">MNPRO001-30</strain>
        <tissue evidence="1">Meninges</tissue>
    </source>
</reference>
<accession>A0AAD5N1U3</accession>
<dbReference type="AlphaFoldDB" id="A0AAD5N1U3"/>
<evidence type="ECO:0000313" key="1">
    <source>
        <dbReference type="EMBL" id="KAJ1358426.1"/>
    </source>
</evidence>
<keyword evidence="2" id="KW-1185">Reference proteome</keyword>